<dbReference type="PROSITE" id="PS51490">
    <property type="entry name" value="KHA"/>
    <property type="match status" value="1"/>
</dbReference>
<dbReference type="InterPro" id="IPR000595">
    <property type="entry name" value="cNMP-bd_dom"/>
</dbReference>
<evidence type="ECO:0000259" key="17">
    <source>
        <dbReference type="PROSITE" id="PS51490"/>
    </source>
</evidence>
<reference evidence="18" key="1">
    <citation type="submission" date="2021-08" db="EMBL/GenBank/DDBJ databases">
        <title>WGS assembly of Ceratopteris richardii.</title>
        <authorList>
            <person name="Marchant D.B."/>
            <person name="Chen G."/>
            <person name="Jenkins J."/>
            <person name="Shu S."/>
            <person name="Leebens-Mack J."/>
            <person name="Grimwood J."/>
            <person name="Schmutz J."/>
            <person name="Soltis P."/>
            <person name="Soltis D."/>
            <person name="Chen Z.-H."/>
        </authorList>
    </citation>
    <scope>NUCLEOTIDE SEQUENCE</scope>
    <source>
        <strain evidence="18">Whitten #5841</strain>
        <tissue evidence="18">Leaf</tissue>
    </source>
</reference>
<evidence type="ECO:0000313" key="18">
    <source>
        <dbReference type="EMBL" id="KAH7420815.1"/>
    </source>
</evidence>
<feature type="transmembrane region" description="Helical" evidence="15">
    <location>
        <begin position="283"/>
        <end position="305"/>
    </location>
</feature>
<dbReference type="SMART" id="SM00248">
    <property type="entry name" value="ANK"/>
    <property type="match status" value="5"/>
</dbReference>
<dbReference type="PROSITE" id="PS50088">
    <property type="entry name" value="ANK_REPEAT"/>
    <property type="match status" value="2"/>
</dbReference>
<evidence type="ECO:0000256" key="1">
    <source>
        <dbReference type="ARBA" id="ARBA00004141"/>
    </source>
</evidence>
<dbReference type="Pfam" id="PF00027">
    <property type="entry name" value="cNMP_binding"/>
    <property type="match status" value="1"/>
</dbReference>
<dbReference type="FunFam" id="1.10.287.70:FF:000123">
    <property type="entry name" value="Potassium channel KAT3"/>
    <property type="match status" value="1"/>
</dbReference>
<dbReference type="OMA" id="PNEIDNC"/>
<name>A0A8T2THC9_CERRI</name>
<protein>
    <submittedName>
        <fullName evidence="18">Uncharacterized protein</fullName>
    </submittedName>
</protein>
<keyword evidence="5 15" id="KW-0812">Transmembrane</keyword>
<evidence type="ECO:0000256" key="12">
    <source>
        <dbReference type="ARBA" id="ARBA00023303"/>
    </source>
</evidence>
<keyword evidence="9 15" id="KW-1133">Transmembrane helix</keyword>
<evidence type="ECO:0000256" key="2">
    <source>
        <dbReference type="ARBA" id="ARBA00007929"/>
    </source>
</evidence>
<evidence type="ECO:0000256" key="4">
    <source>
        <dbReference type="ARBA" id="ARBA00022538"/>
    </source>
</evidence>
<dbReference type="SUPFAM" id="SSF51206">
    <property type="entry name" value="cAMP-binding domain-like"/>
    <property type="match status" value="1"/>
</dbReference>
<dbReference type="InterPro" id="IPR045319">
    <property type="entry name" value="KAT/AKT"/>
</dbReference>
<dbReference type="CDD" id="cd00038">
    <property type="entry name" value="CAP_ED"/>
    <property type="match status" value="1"/>
</dbReference>
<keyword evidence="7" id="KW-0851">Voltage-gated channel</keyword>
<feature type="compositionally biased region" description="Basic and acidic residues" evidence="14">
    <location>
        <begin position="714"/>
        <end position="760"/>
    </location>
</feature>
<dbReference type="PANTHER" id="PTHR45743">
    <property type="entry name" value="POTASSIUM CHANNEL AKT1"/>
    <property type="match status" value="1"/>
</dbReference>
<dbReference type="AlphaFoldDB" id="A0A8T2THC9"/>
<evidence type="ECO:0000256" key="7">
    <source>
        <dbReference type="ARBA" id="ARBA00022882"/>
    </source>
</evidence>
<dbReference type="SMART" id="SM00100">
    <property type="entry name" value="cNMP"/>
    <property type="match status" value="1"/>
</dbReference>
<keyword evidence="4" id="KW-0633">Potassium transport</keyword>
<keyword evidence="8" id="KW-0630">Potassium</keyword>
<dbReference type="FunFam" id="2.60.120.10:FF:000074">
    <property type="entry name" value="Potassium channel KAT2"/>
    <property type="match status" value="1"/>
</dbReference>
<evidence type="ECO:0000256" key="15">
    <source>
        <dbReference type="SAM" id="Phobius"/>
    </source>
</evidence>
<dbReference type="Gene3D" id="2.60.120.10">
    <property type="entry name" value="Jelly Rolls"/>
    <property type="match status" value="1"/>
</dbReference>
<feature type="domain" description="KHA" evidence="17">
    <location>
        <begin position="833"/>
        <end position="918"/>
    </location>
</feature>
<evidence type="ECO:0000256" key="9">
    <source>
        <dbReference type="ARBA" id="ARBA00022989"/>
    </source>
</evidence>
<feature type="transmembrane region" description="Helical" evidence="15">
    <location>
        <begin position="93"/>
        <end position="119"/>
    </location>
</feature>
<dbReference type="InterPro" id="IPR021789">
    <property type="entry name" value="KHA_dom"/>
</dbReference>
<dbReference type="GO" id="GO:0005249">
    <property type="term" value="F:voltage-gated potassium channel activity"/>
    <property type="evidence" value="ECO:0007669"/>
    <property type="project" value="InterPro"/>
</dbReference>
<dbReference type="Pfam" id="PF00520">
    <property type="entry name" value="Ion_trans"/>
    <property type="match status" value="1"/>
</dbReference>
<dbReference type="PANTHER" id="PTHR45743:SF2">
    <property type="entry name" value="POTASSIUM CHANNEL AKT1"/>
    <property type="match status" value="1"/>
</dbReference>
<dbReference type="SUPFAM" id="SSF48403">
    <property type="entry name" value="Ankyrin repeat"/>
    <property type="match status" value="1"/>
</dbReference>
<dbReference type="EMBL" id="CM035418">
    <property type="protein sequence ID" value="KAH7420815.1"/>
    <property type="molecule type" value="Genomic_DNA"/>
</dbReference>
<evidence type="ECO:0000313" key="19">
    <source>
        <dbReference type="Proteomes" id="UP000825935"/>
    </source>
</evidence>
<comment type="subcellular location">
    <subcellularLocation>
        <location evidence="1">Membrane</location>
        <topology evidence="1">Multi-pass membrane protein</topology>
    </subcellularLocation>
</comment>
<dbReference type="InterPro" id="IPR014710">
    <property type="entry name" value="RmlC-like_jellyroll"/>
</dbReference>
<dbReference type="PROSITE" id="PS50297">
    <property type="entry name" value="ANK_REP_REGION"/>
    <property type="match status" value="2"/>
</dbReference>
<dbReference type="InterPro" id="IPR005821">
    <property type="entry name" value="Ion_trans_dom"/>
</dbReference>
<feature type="transmembrane region" description="Helical" evidence="15">
    <location>
        <begin position="252"/>
        <end position="271"/>
    </location>
</feature>
<dbReference type="Pfam" id="PF12796">
    <property type="entry name" value="Ank_2"/>
    <property type="match status" value="2"/>
</dbReference>
<evidence type="ECO:0000256" key="14">
    <source>
        <dbReference type="SAM" id="MobiDB-lite"/>
    </source>
</evidence>
<feature type="region of interest" description="Disordered" evidence="14">
    <location>
        <begin position="709"/>
        <end position="770"/>
    </location>
</feature>
<proteinExistence type="inferred from homology"/>
<keyword evidence="6" id="KW-0631">Potassium channel</keyword>
<dbReference type="InterPro" id="IPR003938">
    <property type="entry name" value="K_chnl_volt-dep_EAG/ELK/ERG"/>
</dbReference>
<feature type="repeat" description="ANK" evidence="13">
    <location>
        <begin position="560"/>
        <end position="592"/>
    </location>
</feature>
<feature type="repeat" description="ANK" evidence="13">
    <location>
        <begin position="657"/>
        <end position="689"/>
    </location>
</feature>
<dbReference type="SUPFAM" id="SSF81324">
    <property type="entry name" value="Voltage-gated potassium channels"/>
    <property type="match status" value="1"/>
</dbReference>
<keyword evidence="10" id="KW-0406">Ion transport</keyword>
<dbReference type="PROSITE" id="PS50042">
    <property type="entry name" value="CNMP_BINDING_3"/>
    <property type="match status" value="1"/>
</dbReference>
<evidence type="ECO:0000259" key="16">
    <source>
        <dbReference type="PROSITE" id="PS50042"/>
    </source>
</evidence>
<feature type="transmembrane region" description="Helical" evidence="15">
    <location>
        <begin position="199"/>
        <end position="224"/>
    </location>
</feature>
<dbReference type="PRINTS" id="PR01463">
    <property type="entry name" value="EAGCHANLFMLY"/>
</dbReference>
<gene>
    <name evidence="18" type="ORF">KP509_13G024300</name>
</gene>
<sequence>MASMESALHALCGRSRVYQDAEHSMDLSYHSFSSVMLPALGARSYPSQLQLRKYIITPYDWRYRWWQNFLIILVLYSGWVCLFELAFTRNLPGAFFVVDYIVDLFFVSDIIVTFFVAYLDKRTYVLVDKHSKIAIRYLSTWLVLDIASSIPFQVFTLLVTGKVGRGLTYNLLNMLRLWRLRRVSSLFARLEKDVRFSYFWIRILKLLCVTLLSVHCAGCLYYLLAERYFDPTRTWIGAVLPNFKGESIWTRYVYCMYWSLTTLATVGYGDIHSQNTHEMIFNFFYMLFNLGLTAYLIGNMTNLVVHMTGRTRNYRDSVQAVSSFAIRNRLPFRLRDQMLDHIRLQYRTENLHQEETLALLPKAIRSSLAQHLFLPRVEKVYLFQGCSYDFMLQLVTEMKAEYFAPREDIILHNEAPTEFYVLVSGQVELLAYRDGREQHHRTARAGDVIGEIGALCYKPQPFTARSKKLSQLLRINRNSFLNIIQGNADDGQIVVDNLYQFLKDSSIRPALWTPLDMEALMTEIGMNMTLSICNVAAKGDNRLLEQFLKRGRDPNKADFGGRTPLHIVAANGFYDCLETLLAYGADPNIEDDDGSVPLWEAIQGRHTAIAKLLWEHGARLVSGKEADMLCRAAESGSVDILEELLKYVPDINSLNSDGSTSLHIAVAAGNTEAINFLMEHGADPEICDCKGLRPYDLAKQHKQEGLLNLLLPRKRAEDRSTGQEKVAQETEKKDKEPQGMEKEKQEQQKETLTEQAEHGHNLPGSNGKTQKKISINKVAPELFPSPGAGGGKPAVEGVLHKAESSSNSSMFGAGSRTQIISKHFMEKKELPLRVKIYRHYPKDRQVTRQPGKLINLPGSLDALFKIASEQFKYSPVKIFTDNLAEIDDINAVRDNDNLYIIDQEELERVLRACEDSCF</sequence>
<evidence type="ECO:0000256" key="11">
    <source>
        <dbReference type="ARBA" id="ARBA00023136"/>
    </source>
</evidence>
<feature type="transmembrane region" description="Helical" evidence="15">
    <location>
        <begin position="65"/>
        <end position="87"/>
    </location>
</feature>
<dbReference type="GO" id="GO:0034702">
    <property type="term" value="C:monoatomic ion channel complex"/>
    <property type="evidence" value="ECO:0007669"/>
    <property type="project" value="UniProtKB-KW"/>
</dbReference>
<keyword evidence="3" id="KW-0813">Transport</keyword>
<evidence type="ECO:0000256" key="6">
    <source>
        <dbReference type="ARBA" id="ARBA00022826"/>
    </source>
</evidence>
<evidence type="ECO:0000256" key="5">
    <source>
        <dbReference type="ARBA" id="ARBA00022692"/>
    </source>
</evidence>
<dbReference type="Gene3D" id="1.25.40.20">
    <property type="entry name" value="Ankyrin repeat-containing domain"/>
    <property type="match status" value="2"/>
</dbReference>
<keyword evidence="11 15" id="KW-0472">Membrane</keyword>
<evidence type="ECO:0000256" key="3">
    <source>
        <dbReference type="ARBA" id="ARBA00022448"/>
    </source>
</evidence>
<evidence type="ECO:0000256" key="8">
    <source>
        <dbReference type="ARBA" id="ARBA00022958"/>
    </source>
</evidence>
<keyword evidence="13" id="KW-0040">ANK repeat</keyword>
<accession>A0A8T2THC9</accession>
<dbReference type="OrthoDB" id="426293at2759"/>
<dbReference type="Gene3D" id="1.10.287.70">
    <property type="match status" value="1"/>
</dbReference>
<dbReference type="InterPro" id="IPR036770">
    <property type="entry name" value="Ankyrin_rpt-contain_sf"/>
</dbReference>
<evidence type="ECO:0000256" key="10">
    <source>
        <dbReference type="ARBA" id="ARBA00023065"/>
    </source>
</evidence>
<keyword evidence="19" id="KW-1185">Reference proteome</keyword>
<comment type="caution">
    <text evidence="18">The sequence shown here is derived from an EMBL/GenBank/DDBJ whole genome shotgun (WGS) entry which is preliminary data.</text>
</comment>
<dbReference type="InterPro" id="IPR018490">
    <property type="entry name" value="cNMP-bd_dom_sf"/>
</dbReference>
<dbReference type="Pfam" id="PF11834">
    <property type="entry name" value="KHA"/>
    <property type="match status" value="1"/>
</dbReference>
<keyword evidence="12" id="KW-0407">Ion channel</keyword>
<dbReference type="InterPro" id="IPR002110">
    <property type="entry name" value="Ankyrin_rpt"/>
</dbReference>
<dbReference type="Proteomes" id="UP000825935">
    <property type="component" value="Chromosome 13"/>
</dbReference>
<organism evidence="18 19">
    <name type="scientific">Ceratopteris richardii</name>
    <name type="common">Triangle waterfern</name>
    <dbReference type="NCBI Taxonomy" id="49495"/>
    <lineage>
        <taxon>Eukaryota</taxon>
        <taxon>Viridiplantae</taxon>
        <taxon>Streptophyta</taxon>
        <taxon>Embryophyta</taxon>
        <taxon>Tracheophyta</taxon>
        <taxon>Polypodiopsida</taxon>
        <taxon>Polypodiidae</taxon>
        <taxon>Polypodiales</taxon>
        <taxon>Pteridineae</taxon>
        <taxon>Pteridaceae</taxon>
        <taxon>Parkerioideae</taxon>
        <taxon>Ceratopteris</taxon>
    </lineage>
</organism>
<evidence type="ECO:0000256" key="13">
    <source>
        <dbReference type="PROSITE-ProRule" id="PRU00023"/>
    </source>
</evidence>
<feature type="domain" description="Cyclic nucleotide-binding" evidence="16">
    <location>
        <begin position="382"/>
        <end position="501"/>
    </location>
</feature>
<comment type="similarity">
    <text evidence="2">Belongs to the potassium channel family. Plant (TC 1.A.1.4) subfamily.</text>
</comment>